<feature type="region of interest" description="Disordered" evidence="1">
    <location>
        <begin position="36"/>
        <end position="74"/>
    </location>
</feature>
<organism evidence="2 3">
    <name type="scientific">Capsicum annuum</name>
    <name type="common">Capsicum pepper</name>
    <dbReference type="NCBI Taxonomy" id="4072"/>
    <lineage>
        <taxon>Eukaryota</taxon>
        <taxon>Viridiplantae</taxon>
        <taxon>Streptophyta</taxon>
        <taxon>Embryophyta</taxon>
        <taxon>Tracheophyta</taxon>
        <taxon>Spermatophyta</taxon>
        <taxon>Magnoliopsida</taxon>
        <taxon>eudicotyledons</taxon>
        <taxon>Gunneridae</taxon>
        <taxon>Pentapetalae</taxon>
        <taxon>asterids</taxon>
        <taxon>lamiids</taxon>
        <taxon>Solanales</taxon>
        <taxon>Solanaceae</taxon>
        <taxon>Solanoideae</taxon>
        <taxon>Capsiceae</taxon>
        <taxon>Capsicum</taxon>
    </lineage>
</organism>
<dbReference type="STRING" id="4072.A0A2G2YF76"/>
<keyword evidence="3" id="KW-1185">Reference proteome</keyword>
<proteinExistence type="predicted"/>
<sequence>MESSITDDLGAPSESWDVADLDASMRQFILSSSSKKNKDNIDFSSVDNNNDDQSELLDSSGTSTDGCGCGGGGG</sequence>
<dbReference type="AlphaFoldDB" id="A0A2G2YF76"/>
<reference evidence="2 3" key="1">
    <citation type="journal article" date="2014" name="Nat. Genet.">
        <title>Genome sequence of the hot pepper provides insights into the evolution of pungency in Capsicum species.</title>
        <authorList>
            <person name="Kim S."/>
            <person name="Park M."/>
            <person name="Yeom S.I."/>
            <person name="Kim Y.M."/>
            <person name="Lee J.M."/>
            <person name="Lee H.A."/>
            <person name="Seo E."/>
            <person name="Choi J."/>
            <person name="Cheong K."/>
            <person name="Kim K.T."/>
            <person name="Jung K."/>
            <person name="Lee G.W."/>
            <person name="Oh S.K."/>
            <person name="Bae C."/>
            <person name="Kim S.B."/>
            <person name="Lee H.Y."/>
            <person name="Kim S.Y."/>
            <person name="Kim M.S."/>
            <person name="Kang B.C."/>
            <person name="Jo Y.D."/>
            <person name="Yang H.B."/>
            <person name="Jeong H.J."/>
            <person name="Kang W.H."/>
            <person name="Kwon J.K."/>
            <person name="Shin C."/>
            <person name="Lim J.Y."/>
            <person name="Park J.H."/>
            <person name="Huh J.H."/>
            <person name="Kim J.S."/>
            <person name="Kim B.D."/>
            <person name="Cohen O."/>
            <person name="Paran I."/>
            <person name="Suh M.C."/>
            <person name="Lee S.B."/>
            <person name="Kim Y.K."/>
            <person name="Shin Y."/>
            <person name="Noh S.J."/>
            <person name="Park J."/>
            <person name="Seo Y.S."/>
            <person name="Kwon S.Y."/>
            <person name="Kim H.A."/>
            <person name="Park J.M."/>
            <person name="Kim H.J."/>
            <person name="Choi S.B."/>
            <person name="Bosland P.W."/>
            <person name="Reeves G."/>
            <person name="Jo S.H."/>
            <person name="Lee B.W."/>
            <person name="Cho H.T."/>
            <person name="Choi H.S."/>
            <person name="Lee M.S."/>
            <person name="Yu Y."/>
            <person name="Do Choi Y."/>
            <person name="Park B.S."/>
            <person name="van Deynze A."/>
            <person name="Ashrafi H."/>
            <person name="Hill T."/>
            <person name="Kim W.T."/>
            <person name="Pai H.S."/>
            <person name="Ahn H.K."/>
            <person name="Yeam I."/>
            <person name="Giovannoni J.J."/>
            <person name="Rose J.K."/>
            <person name="Sorensen I."/>
            <person name="Lee S.J."/>
            <person name="Kim R.W."/>
            <person name="Choi I.Y."/>
            <person name="Choi B.S."/>
            <person name="Lim J.S."/>
            <person name="Lee Y.H."/>
            <person name="Choi D."/>
        </authorList>
    </citation>
    <scope>NUCLEOTIDE SEQUENCE [LARGE SCALE GENOMIC DNA]</scope>
    <source>
        <strain evidence="3">cv. CM334</strain>
    </source>
</reference>
<gene>
    <name evidence="2" type="ORF">T459_27891</name>
</gene>
<evidence type="ECO:0000313" key="3">
    <source>
        <dbReference type="Proteomes" id="UP000222542"/>
    </source>
</evidence>
<dbReference type="Proteomes" id="UP000222542">
    <property type="component" value="Unassembled WGS sequence"/>
</dbReference>
<reference evidence="2 3" key="2">
    <citation type="journal article" date="2017" name="Genome Biol.">
        <title>New reference genome sequences of hot pepper reveal the massive evolution of plant disease-resistance genes by retroduplication.</title>
        <authorList>
            <person name="Kim S."/>
            <person name="Park J."/>
            <person name="Yeom S.I."/>
            <person name="Kim Y.M."/>
            <person name="Seo E."/>
            <person name="Kim K.T."/>
            <person name="Kim M.S."/>
            <person name="Lee J.M."/>
            <person name="Cheong K."/>
            <person name="Shin H.S."/>
            <person name="Kim S.B."/>
            <person name="Han K."/>
            <person name="Lee J."/>
            <person name="Park M."/>
            <person name="Lee H.A."/>
            <person name="Lee H.Y."/>
            <person name="Lee Y."/>
            <person name="Oh S."/>
            <person name="Lee J.H."/>
            <person name="Choi E."/>
            <person name="Choi E."/>
            <person name="Lee S.E."/>
            <person name="Jeon J."/>
            <person name="Kim H."/>
            <person name="Choi G."/>
            <person name="Song H."/>
            <person name="Lee J."/>
            <person name="Lee S.C."/>
            <person name="Kwon J.K."/>
            <person name="Lee H.Y."/>
            <person name="Koo N."/>
            <person name="Hong Y."/>
            <person name="Kim R.W."/>
            <person name="Kang W.H."/>
            <person name="Huh J.H."/>
            <person name="Kang B.C."/>
            <person name="Yang T.J."/>
            <person name="Lee Y.H."/>
            <person name="Bennetzen J.L."/>
            <person name="Choi D."/>
        </authorList>
    </citation>
    <scope>NUCLEOTIDE SEQUENCE [LARGE SCALE GENOMIC DNA]</scope>
    <source>
        <strain evidence="3">cv. CM334</strain>
    </source>
</reference>
<name>A0A2G2YF76_CAPAN</name>
<dbReference type="Gramene" id="PHT68404">
    <property type="protein sequence ID" value="PHT68404"/>
    <property type="gene ID" value="T459_27891"/>
</dbReference>
<evidence type="ECO:0000256" key="1">
    <source>
        <dbReference type="SAM" id="MobiDB-lite"/>
    </source>
</evidence>
<evidence type="ECO:0000313" key="2">
    <source>
        <dbReference type="EMBL" id="PHT68404.1"/>
    </source>
</evidence>
<accession>A0A2G2YF76</accession>
<dbReference type="EMBL" id="AYRZ02000011">
    <property type="protein sequence ID" value="PHT68404.1"/>
    <property type="molecule type" value="Genomic_DNA"/>
</dbReference>
<comment type="caution">
    <text evidence="2">The sequence shown here is derived from an EMBL/GenBank/DDBJ whole genome shotgun (WGS) entry which is preliminary data.</text>
</comment>
<protein>
    <submittedName>
        <fullName evidence="2">Uncharacterized protein</fullName>
    </submittedName>
</protein>